<dbReference type="Proteomes" id="UP000000768">
    <property type="component" value="Chromosome 4"/>
</dbReference>
<proteinExistence type="predicted"/>
<dbReference type="AlphaFoldDB" id="A0A194YQW4"/>
<evidence type="ECO:0000313" key="1">
    <source>
        <dbReference type="EMBL" id="KXG30623.1"/>
    </source>
</evidence>
<gene>
    <name evidence="1" type="ORF">SORBI_3004G213400</name>
</gene>
<protein>
    <submittedName>
        <fullName evidence="1">Uncharacterized protein</fullName>
    </submittedName>
</protein>
<dbReference type="InParanoid" id="A0A194YQW4"/>
<organism evidence="1 2">
    <name type="scientific">Sorghum bicolor</name>
    <name type="common">Sorghum</name>
    <name type="synonym">Sorghum vulgare</name>
    <dbReference type="NCBI Taxonomy" id="4558"/>
    <lineage>
        <taxon>Eukaryota</taxon>
        <taxon>Viridiplantae</taxon>
        <taxon>Streptophyta</taxon>
        <taxon>Embryophyta</taxon>
        <taxon>Tracheophyta</taxon>
        <taxon>Spermatophyta</taxon>
        <taxon>Magnoliopsida</taxon>
        <taxon>Liliopsida</taxon>
        <taxon>Poales</taxon>
        <taxon>Poaceae</taxon>
        <taxon>PACMAD clade</taxon>
        <taxon>Panicoideae</taxon>
        <taxon>Andropogonodae</taxon>
        <taxon>Andropogoneae</taxon>
        <taxon>Sorghinae</taxon>
        <taxon>Sorghum</taxon>
    </lineage>
</organism>
<reference evidence="1 2" key="1">
    <citation type="journal article" date="2009" name="Nature">
        <title>The Sorghum bicolor genome and the diversification of grasses.</title>
        <authorList>
            <person name="Paterson A.H."/>
            <person name="Bowers J.E."/>
            <person name="Bruggmann R."/>
            <person name="Dubchak I."/>
            <person name="Grimwood J."/>
            <person name="Gundlach H."/>
            <person name="Haberer G."/>
            <person name="Hellsten U."/>
            <person name="Mitros T."/>
            <person name="Poliakov A."/>
            <person name="Schmutz J."/>
            <person name="Spannagl M."/>
            <person name="Tang H."/>
            <person name="Wang X."/>
            <person name="Wicker T."/>
            <person name="Bharti A.K."/>
            <person name="Chapman J."/>
            <person name="Feltus F.A."/>
            <person name="Gowik U."/>
            <person name="Grigoriev I.V."/>
            <person name="Lyons E."/>
            <person name="Maher C.A."/>
            <person name="Martis M."/>
            <person name="Narechania A."/>
            <person name="Otillar R.P."/>
            <person name="Penning B.W."/>
            <person name="Salamov A.A."/>
            <person name="Wang Y."/>
            <person name="Zhang L."/>
            <person name="Carpita N.C."/>
            <person name="Freeling M."/>
            <person name="Gingle A.R."/>
            <person name="Hash C.T."/>
            <person name="Keller B."/>
            <person name="Klein P."/>
            <person name="Kresovich S."/>
            <person name="McCann M.C."/>
            <person name="Ming R."/>
            <person name="Peterson D.G."/>
            <person name="Mehboob-ur-Rahman"/>
            <person name="Ware D."/>
            <person name="Westhoff P."/>
            <person name="Mayer K.F."/>
            <person name="Messing J."/>
            <person name="Rokhsar D.S."/>
        </authorList>
    </citation>
    <scope>NUCLEOTIDE SEQUENCE [LARGE SCALE GENOMIC DNA]</scope>
    <source>
        <strain evidence="2">cv. BTx623</strain>
    </source>
</reference>
<evidence type="ECO:0000313" key="2">
    <source>
        <dbReference type="Proteomes" id="UP000000768"/>
    </source>
</evidence>
<dbReference type="EMBL" id="CM000763">
    <property type="protein sequence ID" value="KXG30623.1"/>
    <property type="molecule type" value="Genomic_DNA"/>
</dbReference>
<accession>A0A194YQW4</accession>
<sequence>MTSPSRCHRWTGRCRTRLLPLPTGCNKAPETLCPRRRSRSETKQLKAATLPASSALYLRRGPRAMLAKADKSGEAHLELCCVLMGRPEAVLAGSS</sequence>
<dbReference type="Gramene" id="KXG30623">
    <property type="protein sequence ID" value="KXG30623"/>
    <property type="gene ID" value="SORBI_3004G213400"/>
</dbReference>
<name>A0A194YQW4_SORBI</name>
<reference evidence="2" key="2">
    <citation type="journal article" date="2018" name="Plant J.">
        <title>The Sorghum bicolor reference genome: improved assembly, gene annotations, a transcriptome atlas, and signatures of genome organization.</title>
        <authorList>
            <person name="McCormick R.F."/>
            <person name="Truong S.K."/>
            <person name="Sreedasyam A."/>
            <person name="Jenkins J."/>
            <person name="Shu S."/>
            <person name="Sims D."/>
            <person name="Kennedy M."/>
            <person name="Amirebrahimi M."/>
            <person name="Weers B.D."/>
            <person name="McKinley B."/>
            <person name="Mattison A."/>
            <person name="Morishige D.T."/>
            <person name="Grimwood J."/>
            <person name="Schmutz J."/>
            <person name="Mullet J.E."/>
        </authorList>
    </citation>
    <scope>NUCLEOTIDE SEQUENCE [LARGE SCALE GENOMIC DNA]</scope>
    <source>
        <strain evidence="2">cv. BTx623</strain>
    </source>
</reference>
<keyword evidence="2" id="KW-1185">Reference proteome</keyword>